<evidence type="ECO:0000313" key="11">
    <source>
        <dbReference type="Proteomes" id="UP000542674"/>
    </source>
</evidence>
<keyword evidence="6 8" id="KW-0057">Aromatic amino acid biosynthesis</keyword>
<dbReference type="InterPro" id="IPR013785">
    <property type="entry name" value="Aldolase_TIM"/>
</dbReference>
<dbReference type="Gene3D" id="3.20.20.70">
    <property type="entry name" value="Aldolase class I"/>
    <property type="match status" value="1"/>
</dbReference>
<organism evidence="10 11">
    <name type="scientific">Saccharothrix violaceirubra</name>
    <dbReference type="NCBI Taxonomy" id="413306"/>
    <lineage>
        <taxon>Bacteria</taxon>
        <taxon>Bacillati</taxon>
        <taxon>Actinomycetota</taxon>
        <taxon>Actinomycetes</taxon>
        <taxon>Pseudonocardiales</taxon>
        <taxon>Pseudonocardiaceae</taxon>
        <taxon>Saccharothrix</taxon>
    </lineage>
</organism>
<sequence length="344" mass="35819">MTAPLLAAPETLGLLPTSGELLSDLPVRPGHGIHAHREAVRRVLDGEDDRVLAVVGPCSIHDPEAGLEYARGLAAASARWTGDLLVVLRAYLEKPRSVVGWKGLVHDPALDGSGDVAEGLRLGREFLLDAADTGLPLAGEFVEPLVAPYLADLVSYGAIGARTVASQPHRQLASWLPMPVGLKNAVDGDVGVAVDAIRSAIARHVFPGVGHDGAPAVQQGAGNAQAHLILRGGTAGTNYDAESVGQALARLRAVGLPERVVVDASHGNSGKDHRRQPGVVADLAAQIAQGQRGLVGVMVESFLYEGRQDTAQRYGVSITDACLALPETVDVLDTLAAAVRARRG</sequence>
<feature type="domain" description="DAHP synthetase I/KDSA" evidence="9">
    <location>
        <begin position="42"/>
        <end position="324"/>
    </location>
</feature>
<dbReference type="UniPathway" id="UPA00053">
    <property type="reaction ID" value="UER00084"/>
</dbReference>
<dbReference type="SUPFAM" id="SSF51569">
    <property type="entry name" value="Aldolase"/>
    <property type="match status" value="1"/>
</dbReference>
<accession>A0A7W7T2S9</accession>
<dbReference type="RefSeq" id="WP_184669152.1">
    <property type="nucleotide sequence ID" value="NZ_BAABAI010000029.1"/>
</dbReference>
<evidence type="ECO:0000256" key="1">
    <source>
        <dbReference type="ARBA" id="ARBA00003726"/>
    </source>
</evidence>
<evidence type="ECO:0000256" key="7">
    <source>
        <dbReference type="ARBA" id="ARBA00047508"/>
    </source>
</evidence>
<dbReference type="PANTHER" id="PTHR21225:SF12">
    <property type="entry name" value="PHOSPHO-2-DEHYDRO-3-DEOXYHEPTONATE ALDOLASE, TYROSINE-INHIBITED"/>
    <property type="match status" value="1"/>
</dbReference>
<dbReference type="EC" id="2.5.1.54" evidence="8"/>
<dbReference type="Pfam" id="PF00793">
    <property type="entry name" value="DAHP_synth_1"/>
    <property type="match status" value="1"/>
</dbReference>
<name>A0A7W7T2S9_9PSEU</name>
<evidence type="ECO:0000256" key="6">
    <source>
        <dbReference type="ARBA" id="ARBA00023141"/>
    </source>
</evidence>
<evidence type="ECO:0000256" key="5">
    <source>
        <dbReference type="ARBA" id="ARBA00022679"/>
    </source>
</evidence>
<dbReference type="GO" id="GO:0008652">
    <property type="term" value="P:amino acid biosynthetic process"/>
    <property type="evidence" value="ECO:0007669"/>
    <property type="project" value="UniProtKB-KW"/>
</dbReference>
<dbReference type="GO" id="GO:0003849">
    <property type="term" value="F:3-deoxy-7-phosphoheptulonate synthase activity"/>
    <property type="evidence" value="ECO:0007669"/>
    <property type="project" value="UniProtKB-EC"/>
</dbReference>
<dbReference type="PIRSF" id="PIRSF001361">
    <property type="entry name" value="DAHP_synthase"/>
    <property type="match status" value="1"/>
</dbReference>
<evidence type="ECO:0000256" key="3">
    <source>
        <dbReference type="ARBA" id="ARBA00007985"/>
    </source>
</evidence>
<comment type="pathway">
    <text evidence="2 8">Metabolic intermediate biosynthesis; chorismate biosynthesis; chorismate from D-erythrose 4-phosphate and phosphoenolpyruvate: step 1/7.</text>
</comment>
<evidence type="ECO:0000256" key="4">
    <source>
        <dbReference type="ARBA" id="ARBA00022605"/>
    </source>
</evidence>
<comment type="function">
    <text evidence="1 8">Stereospecific condensation of phosphoenolpyruvate (PEP) and D-erythrose-4-phosphate (E4P) giving rise to 3-deoxy-D-arabino-heptulosonate-7-phosphate (DAHP).</text>
</comment>
<comment type="caution">
    <text evidence="10">The sequence shown here is derived from an EMBL/GenBank/DDBJ whole genome shotgun (WGS) entry which is preliminary data.</text>
</comment>
<dbReference type="Proteomes" id="UP000542674">
    <property type="component" value="Unassembled WGS sequence"/>
</dbReference>
<evidence type="ECO:0000256" key="8">
    <source>
        <dbReference type="PIRNR" id="PIRNR001361"/>
    </source>
</evidence>
<reference evidence="10 11" key="1">
    <citation type="submission" date="2020-08" db="EMBL/GenBank/DDBJ databases">
        <title>Sequencing the genomes of 1000 actinobacteria strains.</title>
        <authorList>
            <person name="Klenk H.-P."/>
        </authorList>
    </citation>
    <scope>NUCLEOTIDE SEQUENCE [LARGE SCALE GENOMIC DNA]</scope>
    <source>
        <strain evidence="10 11">DSM 45084</strain>
    </source>
</reference>
<evidence type="ECO:0000256" key="2">
    <source>
        <dbReference type="ARBA" id="ARBA00004688"/>
    </source>
</evidence>
<dbReference type="GO" id="GO:0009423">
    <property type="term" value="P:chorismate biosynthetic process"/>
    <property type="evidence" value="ECO:0007669"/>
    <property type="project" value="UniProtKB-UniPathway"/>
</dbReference>
<evidence type="ECO:0000313" key="10">
    <source>
        <dbReference type="EMBL" id="MBB4965557.1"/>
    </source>
</evidence>
<keyword evidence="5 8" id="KW-0808">Transferase</keyword>
<dbReference type="NCBIfam" id="NF009395">
    <property type="entry name" value="PRK12755.1"/>
    <property type="match status" value="1"/>
</dbReference>
<dbReference type="AlphaFoldDB" id="A0A7W7T2S9"/>
<keyword evidence="11" id="KW-1185">Reference proteome</keyword>
<comment type="catalytic activity">
    <reaction evidence="7 8">
        <text>D-erythrose 4-phosphate + phosphoenolpyruvate + H2O = 7-phospho-2-dehydro-3-deoxy-D-arabino-heptonate + phosphate</text>
        <dbReference type="Rhea" id="RHEA:14717"/>
        <dbReference type="ChEBI" id="CHEBI:15377"/>
        <dbReference type="ChEBI" id="CHEBI:16897"/>
        <dbReference type="ChEBI" id="CHEBI:43474"/>
        <dbReference type="ChEBI" id="CHEBI:58394"/>
        <dbReference type="ChEBI" id="CHEBI:58702"/>
        <dbReference type="EC" id="2.5.1.54"/>
    </reaction>
</comment>
<evidence type="ECO:0000259" key="9">
    <source>
        <dbReference type="Pfam" id="PF00793"/>
    </source>
</evidence>
<protein>
    <recommendedName>
        <fullName evidence="8">Phospho-2-dehydro-3-deoxyheptonate aldolase</fullName>
        <ecNumber evidence="8">2.5.1.54</ecNumber>
    </recommendedName>
</protein>
<dbReference type="InterPro" id="IPR006219">
    <property type="entry name" value="DAHP_synth_1"/>
</dbReference>
<dbReference type="EMBL" id="JACHJS010000001">
    <property type="protein sequence ID" value="MBB4965557.1"/>
    <property type="molecule type" value="Genomic_DNA"/>
</dbReference>
<proteinExistence type="inferred from homology"/>
<dbReference type="GO" id="GO:0009073">
    <property type="term" value="P:aromatic amino acid family biosynthetic process"/>
    <property type="evidence" value="ECO:0007669"/>
    <property type="project" value="UniProtKB-KW"/>
</dbReference>
<dbReference type="PANTHER" id="PTHR21225">
    <property type="entry name" value="PHOSPHO-2-DEHYDRO-3-DEOXYHEPTONATE ALDOLASE DAHP SYNTHETASE"/>
    <property type="match status" value="1"/>
</dbReference>
<comment type="similarity">
    <text evidence="3 8">Belongs to the class-I DAHP synthase family.</text>
</comment>
<keyword evidence="4 8" id="KW-0028">Amino-acid biosynthesis</keyword>
<dbReference type="InterPro" id="IPR006218">
    <property type="entry name" value="DAHP1/KDSA"/>
</dbReference>
<dbReference type="NCBIfam" id="TIGR00034">
    <property type="entry name" value="aroFGH"/>
    <property type="match status" value="1"/>
</dbReference>
<dbReference type="GO" id="GO:0005737">
    <property type="term" value="C:cytoplasm"/>
    <property type="evidence" value="ECO:0007669"/>
    <property type="project" value="TreeGrafter"/>
</dbReference>
<gene>
    <name evidence="10" type="ORF">F4559_002916</name>
</gene>